<name>A0ABY9Z0F0_9GAMM</name>
<keyword evidence="2" id="KW-1185">Reference proteome</keyword>
<dbReference type="EMBL" id="CP119391">
    <property type="protein sequence ID" value="WNK20151.1"/>
    <property type="molecule type" value="Genomic_DNA"/>
</dbReference>
<evidence type="ECO:0008006" key="3">
    <source>
        <dbReference type="Google" id="ProtNLM"/>
    </source>
</evidence>
<dbReference type="Proteomes" id="UP001301869">
    <property type="component" value="Chromosome"/>
</dbReference>
<protein>
    <recommendedName>
        <fullName evidence="3">ATP-grasp domain-containing protein</fullName>
    </recommendedName>
</protein>
<dbReference type="RefSeq" id="WP_311883718.1">
    <property type="nucleotide sequence ID" value="NZ_CP119391.1"/>
</dbReference>
<sequence length="149" mass="16616">MAQLRWRIPHPTTKSLDYDIRVVVIGDKLGYWSRGIRKDDFRASGSGSVSYDKNLVSPALINTAFEAASALDTDCMGFDIIYDPKTHDPLIIEMSYGFPHATLLESGGYYDKEGTWHNSPLNAPVAILKRLLNKAEKQKLSANQVKLTS</sequence>
<evidence type="ECO:0000313" key="1">
    <source>
        <dbReference type="EMBL" id="WNK20151.1"/>
    </source>
</evidence>
<dbReference type="Gene3D" id="3.30.470.20">
    <property type="entry name" value="ATP-grasp fold, B domain"/>
    <property type="match status" value="1"/>
</dbReference>
<proteinExistence type="predicted"/>
<dbReference type="SUPFAM" id="SSF56059">
    <property type="entry name" value="Glutathione synthetase ATP-binding domain-like"/>
    <property type="match status" value="1"/>
</dbReference>
<gene>
    <name evidence="1" type="ORF">P1P91_00170</name>
</gene>
<organism evidence="1 2">
    <name type="scientific">Halomonas piscis</name>
    <dbReference type="NCBI Taxonomy" id="3031727"/>
    <lineage>
        <taxon>Bacteria</taxon>
        <taxon>Pseudomonadati</taxon>
        <taxon>Pseudomonadota</taxon>
        <taxon>Gammaproteobacteria</taxon>
        <taxon>Oceanospirillales</taxon>
        <taxon>Halomonadaceae</taxon>
        <taxon>Halomonas</taxon>
    </lineage>
</organism>
<reference evidence="1 2" key="1">
    <citation type="submission" date="2023-03" db="EMBL/GenBank/DDBJ databases">
        <title>Halomonas sp. nov., isolated from Korean tranditional fermented seafood 'Jeotgal'.</title>
        <authorList>
            <person name="Kim B."/>
            <person name="Shin N.-R."/>
        </authorList>
    </citation>
    <scope>NUCLEOTIDE SEQUENCE [LARGE SCALE GENOMIC DNA]</scope>
    <source>
        <strain evidence="1 2">SG2L-4</strain>
    </source>
</reference>
<evidence type="ECO:0000313" key="2">
    <source>
        <dbReference type="Proteomes" id="UP001301869"/>
    </source>
</evidence>
<accession>A0ABY9Z0F0</accession>